<feature type="domain" description="tRNA wybutosine-synthesizing protein" evidence="10">
    <location>
        <begin position="11"/>
        <end position="275"/>
    </location>
</feature>
<dbReference type="Gene3D" id="3.30.1960.10">
    <property type="entry name" value="tRNA wybutosine-synthesizing-like"/>
    <property type="match status" value="1"/>
</dbReference>
<dbReference type="SUPFAM" id="SSF111278">
    <property type="entry name" value="SSo0622-like"/>
    <property type="match status" value="1"/>
</dbReference>
<name>A0AAN6UKG2_9PEZI</name>
<evidence type="ECO:0000256" key="5">
    <source>
        <dbReference type="ARBA" id="ARBA00022691"/>
    </source>
</evidence>
<evidence type="ECO:0000256" key="1">
    <source>
        <dbReference type="ARBA" id="ARBA00008569"/>
    </source>
</evidence>
<evidence type="ECO:0000256" key="2">
    <source>
        <dbReference type="ARBA" id="ARBA00012750"/>
    </source>
</evidence>
<dbReference type="EC" id="2.1.1.282" evidence="2"/>
<dbReference type="PANTHER" id="PTHR48418">
    <property type="entry name" value="TRNA WYBUTOSINE-SYNTHESIZING PROTEIN 3"/>
    <property type="match status" value="1"/>
</dbReference>
<dbReference type="GO" id="GO:0032259">
    <property type="term" value="P:methylation"/>
    <property type="evidence" value="ECO:0007669"/>
    <property type="project" value="UniProtKB-KW"/>
</dbReference>
<accession>A0AAN6UKG2</accession>
<reference evidence="11" key="2">
    <citation type="submission" date="2023-05" db="EMBL/GenBank/DDBJ databases">
        <authorList>
            <consortium name="Lawrence Berkeley National Laboratory"/>
            <person name="Steindorff A."/>
            <person name="Hensen N."/>
            <person name="Bonometti L."/>
            <person name="Westerberg I."/>
            <person name="Brannstrom I.O."/>
            <person name="Guillou S."/>
            <person name="Cros-Aarteil S."/>
            <person name="Calhoun S."/>
            <person name="Haridas S."/>
            <person name="Kuo A."/>
            <person name="Mondo S."/>
            <person name="Pangilinan J."/>
            <person name="Riley R."/>
            <person name="Labutti K."/>
            <person name="Andreopoulos B."/>
            <person name="Lipzen A."/>
            <person name="Chen C."/>
            <person name="Yanf M."/>
            <person name="Daum C."/>
            <person name="Ng V."/>
            <person name="Clum A."/>
            <person name="Ohm R."/>
            <person name="Martin F."/>
            <person name="Silar P."/>
            <person name="Natvig D."/>
            <person name="Lalanne C."/>
            <person name="Gautier V."/>
            <person name="Ament-Velasquez S.L."/>
            <person name="Kruys A."/>
            <person name="Hutchinson M.I."/>
            <person name="Powell A.J."/>
            <person name="Barry K."/>
            <person name="Miller A.N."/>
            <person name="Grigoriev I.V."/>
            <person name="Debuchy R."/>
            <person name="Gladieux P."/>
            <person name="Thoren M.H."/>
            <person name="Johannesson H."/>
        </authorList>
    </citation>
    <scope>NUCLEOTIDE SEQUENCE</scope>
    <source>
        <strain evidence="11">CBS 123565</strain>
    </source>
</reference>
<dbReference type="GO" id="GO:0008033">
    <property type="term" value="P:tRNA processing"/>
    <property type="evidence" value="ECO:0007669"/>
    <property type="project" value="UniProtKB-KW"/>
</dbReference>
<evidence type="ECO:0000256" key="3">
    <source>
        <dbReference type="ARBA" id="ARBA00022603"/>
    </source>
</evidence>
<organism evidence="11 12">
    <name type="scientific">Trichocladium antarcticum</name>
    <dbReference type="NCBI Taxonomy" id="1450529"/>
    <lineage>
        <taxon>Eukaryota</taxon>
        <taxon>Fungi</taxon>
        <taxon>Dikarya</taxon>
        <taxon>Ascomycota</taxon>
        <taxon>Pezizomycotina</taxon>
        <taxon>Sordariomycetes</taxon>
        <taxon>Sordariomycetidae</taxon>
        <taxon>Sordariales</taxon>
        <taxon>Chaetomiaceae</taxon>
        <taxon>Trichocladium</taxon>
    </lineage>
</organism>
<evidence type="ECO:0000313" key="12">
    <source>
        <dbReference type="Proteomes" id="UP001304895"/>
    </source>
</evidence>
<keyword evidence="12" id="KW-1185">Reference proteome</keyword>
<gene>
    <name evidence="11" type="ORF">BT67DRAFT_340775</name>
</gene>
<dbReference type="EMBL" id="MU853412">
    <property type="protein sequence ID" value="KAK4133366.1"/>
    <property type="molecule type" value="Genomic_DNA"/>
</dbReference>
<evidence type="ECO:0000256" key="4">
    <source>
        <dbReference type="ARBA" id="ARBA00022679"/>
    </source>
</evidence>
<comment type="catalytic activity">
    <reaction evidence="8">
        <text>4-demethyl-7-[(3S)-3-amino-3-carboxypropyl]wyosine(37) in tRNA(Phe) + S-adenosyl-L-methionine = 7-[(3S)-3-amino-3-carboxypropyl]wyosine(37) in tRNA(Phe) + S-adenosyl-L-homocysteine + H(+)</text>
        <dbReference type="Rhea" id="RHEA:36635"/>
        <dbReference type="Rhea" id="RHEA-COMP:10378"/>
        <dbReference type="Rhea" id="RHEA-COMP:10379"/>
        <dbReference type="ChEBI" id="CHEBI:15378"/>
        <dbReference type="ChEBI" id="CHEBI:57856"/>
        <dbReference type="ChEBI" id="CHEBI:59789"/>
        <dbReference type="ChEBI" id="CHEBI:73543"/>
        <dbReference type="ChEBI" id="CHEBI:73550"/>
        <dbReference type="EC" id="2.1.1.282"/>
    </reaction>
</comment>
<comment type="caution">
    <text evidence="11">The sequence shown here is derived from an EMBL/GenBank/DDBJ whole genome shotgun (WGS) entry which is preliminary data.</text>
</comment>
<evidence type="ECO:0000256" key="6">
    <source>
        <dbReference type="ARBA" id="ARBA00022694"/>
    </source>
</evidence>
<dbReference type="Proteomes" id="UP001304895">
    <property type="component" value="Unassembled WGS sequence"/>
</dbReference>
<evidence type="ECO:0000256" key="8">
    <source>
        <dbReference type="ARBA" id="ARBA00049202"/>
    </source>
</evidence>
<feature type="non-terminal residue" evidence="11">
    <location>
        <position position="306"/>
    </location>
</feature>
<keyword evidence="5" id="KW-0949">S-adenosyl-L-methionine</keyword>
<evidence type="ECO:0000313" key="11">
    <source>
        <dbReference type="EMBL" id="KAK4133366.1"/>
    </source>
</evidence>
<dbReference type="PANTHER" id="PTHR48418:SF1">
    <property type="entry name" value="TRNA WYBUTOSINE-SYNTHESIZING PROTEIN 3"/>
    <property type="match status" value="1"/>
</dbReference>
<protein>
    <recommendedName>
        <fullName evidence="2">tRNA(Phe) 7-[(3-amino-3-carboxypropyl)-4-demethylwyosine(37)-N(4)]-methyltransferase</fullName>
        <ecNumber evidence="2">2.1.1.282</ecNumber>
    </recommendedName>
    <alternativeName>
        <fullName evidence="7">tRNA(Phe) 7-((3-amino-3-carboxypropyl)-4-demethylwyosine(37)-N(4))-methyltransferase</fullName>
    </alternativeName>
</protein>
<evidence type="ECO:0000256" key="7">
    <source>
        <dbReference type="ARBA" id="ARBA00030554"/>
    </source>
</evidence>
<feature type="non-terminal residue" evidence="11">
    <location>
        <position position="1"/>
    </location>
</feature>
<keyword evidence="3" id="KW-0489">Methyltransferase</keyword>
<proteinExistence type="inferred from homology"/>
<keyword evidence="4" id="KW-0808">Transferase</keyword>
<evidence type="ECO:0000259" key="10">
    <source>
        <dbReference type="Pfam" id="PF02676"/>
    </source>
</evidence>
<reference evidence="11" key="1">
    <citation type="journal article" date="2023" name="Mol. Phylogenet. Evol.">
        <title>Genome-scale phylogeny and comparative genomics of the fungal order Sordariales.</title>
        <authorList>
            <person name="Hensen N."/>
            <person name="Bonometti L."/>
            <person name="Westerberg I."/>
            <person name="Brannstrom I.O."/>
            <person name="Guillou S."/>
            <person name="Cros-Aarteil S."/>
            <person name="Calhoun S."/>
            <person name="Haridas S."/>
            <person name="Kuo A."/>
            <person name="Mondo S."/>
            <person name="Pangilinan J."/>
            <person name="Riley R."/>
            <person name="LaButti K."/>
            <person name="Andreopoulos B."/>
            <person name="Lipzen A."/>
            <person name="Chen C."/>
            <person name="Yan M."/>
            <person name="Daum C."/>
            <person name="Ng V."/>
            <person name="Clum A."/>
            <person name="Steindorff A."/>
            <person name="Ohm R.A."/>
            <person name="Martin F."/>
            <person name="Silar P."/>
            <person name="Natvig D.O."/>
            <person name="Lalanne C."/>
            <person name="Gautier V."/>
            <person name="Ament-Velasquez S.L."/>
            <person name="Kruys A."/>
            <person name="Hutchinson M.I."/>
            <person name="Powell A.J."/>
            <person name="Barry K."/>
            <person name="Miller A.N."/>
            <person name="Grigoriev I.V."/>
            <person name="Debuchy R."/>
            <person name="Gladieux P."/>
            <person name="Hiltunen Thoren M."/>
            <person name="Johannesson H."/>
        </authorList>
    </citation>
    <scope>NUCLEOTIDE SEQUENCE</scope>
    <source>
        <strain evidence="11">CBS 123565</strain>
    </source>
</reference>
<keyword evidence="6" id="KW-0819">tRNA processing</keyword>
<sequence length="306" mass="32897">LPNPGSTFKLRKEKILSQLSVPDEQYTDASPKGSVDAGIRHLIAQINAHAGLVTTSSCAGRVSVYLEGRKSAEGGKGPAPDDGQREMPEGGESQSRRRIGGGGSANGNAGSSAGGKGGGEWLFVSHDPVPGGAHDAGYGWLLGSGPRQAGEETGQDAVDSAEAPRLIHFKFEPMILHVLTASLEHAQLVIQAGMEAGFRETGAVSLLRRQPDEEATPMVAVRSMGLSFESLIGAERNGSRRSLVTGEYLETLVKIANERFVENERRIARFSNALEVAFTPSKEKENWEDAQVRRVRKRQEGLMRRK</sequence>
<dbReference type="InterPro" id="IPR003827">
    <property type="entry name" value="tRNA_yW-synthesising"/>
</dbReference>
<dbReference type="Pfam" id="PF02676">
    <property type="entry name" value="TYW3"/>
    <property type="match status" value="1"/>
</dbReference>
<dbReference type="InterPro" id="IPR036602">
    <property type="entry name" value="tRNA_yW-synthesising-like_sf"/>
</dbReference>
<evidence type="ECO:0000256" key="9">
    <source>
        <dbReference type="SAM" id="MobiDB-lite"/>
    </source>
</evidence>
<dbReference type="GO" id="GO:0008168">
    <property type="term" value="F:methyltransferase activity"/>
    <property type="evidence" value="ECO:0007669"/>
    <property type="project" value="UniProtKB-KW"/>
</dbReference>
<comment type="similarity">
    <text evidence="1">Belongs to the TYW3 family.</text>
</comment>
<feature type="region of interest" description="Disordered" evidence="9">
    <location>
        <begin position="69"/>
        <end position="128"/>
    </location>
</feature>
<dbReference type="AlphaFoldDB" id="A0AAN6UKG2"/>